<dbReference type="InParanoid" id="A0A409W5Y5"/>
<evidence type="ECO:0000313" key="3">
    <source>
        <dbReference type="Proteomes" id="UP000283269"/>
    </source>
</evidence>
<reference evidence="2 3" key="1">
    <citation type="journal article" date="2018" name="Evol. Lett.">
        <title>Horizontal gene cluster transfer increased hallucinogenic mushroom diversity.</title>
        <authorList>
            <person name="Reynolds H.T."/>
            <person name="Vijayakumar V."/>
            <person name="Gluck-Thaler E."/>
            <person name="Korotkin H.B."/>
            <person name="Matheny P.B."/>
            <person name="Slot J.C."/>
        </authorList>
    </citation>
    <scope>NUCLEOTIDE SEQUENCE [LARGE SCALE GENOMIC DNA]</scope>
    <source>
        <strain evidence="2 3">2631</strain>
    </source>
</reference>
<gene>
    <name evidence="2" type="ORF">CVT25_008912</name>
</gene>
<organism evidence="2 3">
    <name type="scientific">Psilocybe cyanescens</name>
    <dbReference type="NCBI Taxonomy" id="93625"/>
    <lineage>
        <taxon>Eukaryota</taxon>
        <taxon>Fungi</taxon>
        <taxon>Dikarya</taxon>
        <taxon>Basidiomycota</taxon>
        <taxon>Agaricomycotina</taxon>
        <taxon>Agaricomycetes</taxon>
        <taxon>Agaricomycetidae</taxon>
        <taxon>Agaricales</taxon>
        <taxon>Agaricineae</taxon>
        <taxon>Strophariaceae</taxon>
        <taxon>Psilocybe</taxon>
    </lineage>
</organism>
<sequence length="116" mass="12326">MPSSSYPPVPRLCLRQRPAPTRARRATMRAHRVLGPHSAPVAPVVTVEDNDVDGDTTTALSTLSLTATLAADSKYCHVSEIHFAGAQSSSRSGRFSLVEEAELAVQFFEGSRGGCG</sequence>
<dbReference type="AlphaFoldDB" id="A0A409W5Y5"/>
<name>A0A409W5Y5_PSICY</name>
<dbReference type="Proteomes" id="UP000283269">
    <property type="component" value="Unassembled WGS sequence"/>
</dbReference>
<proteinExistence type="predicted"/>
<accession>A0A409W5Y5</accession>
<evidence type="ECO:0000256" key="1">
    <source>
        <dbReference type="SAM" id="MobiDB-lite"/>
    </source>
</evidence>
<keyword evidence="3" id="KW-1185">Reference proteome</keyword>
<feature type="region of interest" description="Disordered" evidence="1">
    <location>
        <begin position="1"/>
        <end position="24"/>
    </location>
</feature>
<dbReference type="EMBL" id="NHYD01003734">
    <property type="protein sequence ID" value="PPQ73892.1"/>
    <property type="molecule type" value="Genomic_DNA"/>
</dbReference>
<comment type="caution">
    <text evidence="2">The sequence shown here is derived from an EMBL/GenBank/DDBJ whole genome shotgun (WGS) entry which is preliminary data.</text>
</comment>
<evidence type="ECO:0000313" key="2">
    <source>
        <dbReference type="EMBL" id="PPQ73892.1"/>
    </source>
</evidence>
<feature type="compositionally biased region" description="Pro residues" evidence="1">
    <location>
        <begin position="1"/>
        <end position="10"/>
    </location>
</feature>
<protein>
    <submittedName>
        <fullName evidence="2">Uncharacterized protein</fullName>
    </submittedName>
</protein>